<evidence type="ECO:0000313" key="7">
    <source>
        <dbReference type="Proteomes" id="UP000789508"/>
    </source>
</evidence>
<evidence type="ECO:0000259" key="5">
    <source>
        <dbReference type="Pfam" id="PF11265"/>
    </source>
</evidence>
<dbReference type="GO" id="GO:0045944">
    <property type="term" value="P:positive regulation of transcription by RNA polymerase II"/>
    <property type="evidence" value="ECO:0007669"/>
    <property type="project" value="TreeGrafter"/>
</dbReference>
<dbReference type="Proteomes" id="UP000789508">
    <property type="component" value="Unassembled WGS sequence"/>
</dbReference>
<evidence type="ECO:0000256" key="3">
    <source>
        <dbReference type="SAM" id="Coils"/>
    </source>
</evidence>
<dbReference type="PANTHER" id="PTHR12433">
    <property type="entry name" value="MEDIATOR OF RNA POLYMERASE II TRANSCRIPTION SUBUNIT 25"/>
    <property type="match status" value="1"/>
</dbReference>
<feature type="region of interest" description="Disordered" evidence="4">
    <location>
        <begin position="261"/>
        <end position="358"/>
    </location>
</feature>
<dbReference type="GO" id="GO:0005667">
    <property type="term" value="C:transcription regulator complex"/>
    <property type="evidence" value="ECO:0007669"/>
    <property type="project" value="TreeGrafter"/>
</dbReference>
<dbReference type="AlphaFoldDB" id="A0A9N9AAV1"/>
<organism evidence="6 7">
    <name type="scientific">Ambispora leptoticha</name>
    <dbReference type="NCBI Taxonomy" id="144679"/>
    <lineage>
        <taxon>Eukaryota</taxon>
        <taxon>Fungi</taxon>
        <taxon>Fungi incertae sedis</taxon>
        <taxon>Mucoromycota</taxon>
        <taxon>Glomeromycotina</taxon>
        <taxon>Glomeromycetes</taxon>
        <taxon>Archaeosporales</taxon>
        <taxon>Ambisporaceae</taxon>
        <taxon>Ambispora</taxon>
    </lineage>
</organism>
<comment type="similarity">
    <text evidence="1">Belongs to the Mediator complex subunit 25 family.</text>
</comment>
<comment type="caution">
    <text evidence="6">The sequence shown here is derived from an EMBL/GenBank/DDBJ whole genome shotgun (WGS) entry which is preliminary data.</text>
</comment>
<name>A0A9N9AAV1_9GLOM</name>
<feature type="domain" description="Mediator of RNA polymerase II transcription subunit 25 von Willebrand factor type A" evidence="5">
    <location>
        <begin position="15"/>
        <end position="131"/>
    </location>
</feature>
<evidence type="ECO:0000313" key="6">
    <source>
        <dbReference type="EMBL" id="CAG8523574.1"/>
    </source>
</evidence>
<feature type="compositionally biased region" description="Basic and acidic residues" evidence="4">
    <location>
        <begin position="277"/>
        <end position="292"/>
    </location>
</feature>
<reference evidence="6" key="1">
    <citation type="submission" date="2021-06" db="EMBL/GenBank/DDBJ databases">
        <authorList>
            <person name="Kallberg Y."/>
            <person name="Tangrot J."/>
            <person name="Rosling A."/>
        </authorList>
    </citation>
    <scope>NUCLEOTIDE SEQUENCE</scope>
    <source>
        <strain evidence="6">FL130A</strain>
    </source>
</reference>
<dbReference type="InterPro" id="IPR021419">
    <property type="entry name" value="Mediator_Med25_VWA"/>
</dbReference>
<dbReference type="PANTHER" id="PTHR12433:SF11">
    <property type="entry name" value="MEDIATOR OF RNA POLYMERASE II TRANSCRIPTION SUBUNIT 25"/>
    <property type="match status" value="1"/>
</dbReference>
<feature type="coiled-coil region" evidence="3">
    <location>
        <begin position="494"/>
        <end position="521"/>
    </location>
</feature>
<dbReference type="Pfam" id="PF11265">
    <property type="entry name" value="Med25_VWA"/>
    <property type="match status" value="2"/>
</dbReference>
<protein>
    <recommendedName>
        <fullName evidence="2">Mediator of RNA polymerase II transcription subunit 25</fullName>
    </recommendedName>
</protein>
<sequence length="676" mass="73325">MPGKSTVHNTPEVLVVLVVDGTYRLADHFHALVDTYLKNIFIELMKPILFENEEKASTERKIPTLKCGLVVFHHYRPFSATPVESRYFSQDSLKFLEQLKELEFKHGGMSKNAVAEGLAAALEMFEQYEIRKGDGVGGGGGSVSNGSASSSTPLFEPKRHCILISNSEPLADPVHFNFDEKYDNFTIGQICEEMANQNIFLSLIAPEGDKPELEDIVKKVNIHTQVETAESGDTPHILMLAGGIKLPEPKAHEGSNIFKREESGDIHHTGQPVTKKQKVDHGSNEIKLEKNEQQQTNNPSQAPTPTSSSIMRQSPASSPNLQQGNSNTRAKKTPLITNQKLQSPSARSSPVAHQSPQTVLVQSPVAMTPPPPTTHTSPVPAVMQTTPILTTTVPPQAAAAAAAAATANPIVSPAMPAQSIPISVPMNAIAQTLQVPQAITTLSSSNLFPMPQQIIAGTQQPTAIQSPGMPQVIRNMHPNPQTTKISMNNWTPELRQQQQHRQQLLQKNNLLKQQYAQSQQNVMKKVNAAIPAATAQNPTSVLSFPGQLPTNATGAQAQAAAAAAGMQNIHLIMNAFAPDLKNKAPPDYNVASWPEKMEIQAVLPLKDLQRDFNNRPLVSFTITSQPGTENASSFQMLLANLSKRELAACARFPNSATSSGGILLFNNSDDYKNSID</sequence>
<gene>
    <name evidence="6" type="ORF">ALEPTO_LOCUS4593</name>
</gene>
<dbReference type="OrthoDB" id="7690434at2759"/>
<evidence type="ECO:0000256" key="1">
    <source>
        <dbReference type="ARBA" id="ARBA00009102"/>
    </source>
</evidence>
<feature type="compositionally biased region" description="Polar residues" evidence="4">
    <location>
        <begin position="293"/>
        <end position="328"/>
    </location>
</feature>
<feature type="compositionally biased region" description="Polar residues" evidence="4">
    <location>
        <begin position="335"/>
        <end position="358"/>
    </location>
</feature>
<dbReference type="GO" id="GO:0016592">
    <property type="term" value="C:mediator complex"/>
    <property type="evidence" value="ECO:0007669"/>
    <property type="project" value="TreeGrafter"/>
</dbReference>
<accession>A0A9N9AAV1</accession>
<evidence type="ECO:0000256" key="2">
    <source>
        <dbReference type="ARBA" id="ARBA00019694"/>
    </source>
</evidence>
<evidence type="ECO:0000256" key="4">
    <source>
        <dbReference type="SAM" id="MobiDB-lite"/>
    </source>
</evidence>
<proteinExistence type="inferred from homology"/>
<feature type="domain" description="Mediator of RNA polymerase II transcription subunit 25 von Willebrand factor type A" evidence="5">
    <location>
        <begin position="156"/>
        <end position="221"/>
    </location>
</feature>
<dbReference type="EMBL" id="CAJVPS010001083">
    <property type="protein sequence ID" value="CAG8523574.1"/>
    <property type="molecule type" value="Genomic_DNA"/>
</dbReference>
<keyword evidence="7" id="KW-1185">Reference proteome</keyword>
<keyword evidence="3" id="KW-0175">Coiled coil</keyword>